<evidence type="ECO:0000256" key="8">
    <source>
        <dbReference type="RuleBase" id="RU364010"/>
    </source>
</evidence>
<dbReference type="AlphaFoldDB" id="A0A3B3XMW2"/>
<dbReference type="Proteomes" id="UP000261480">
    <property type="component" value="Unplaced"/>
</dbReference>
<dbReference type="GO" id="GO:0005765">
    <property type="term" value="C:lysosomal membrane"/>
    <property type="evidence" value="ECO:0007669"/>
    <property type="project" value="TreeGrafter"/>
</dbReference>
<reference evidence="9" key="1">
    <citation type="submission" date="2025-05" db="UniProtKB">
        <authorList>
            <consortium name="Ensembl"/>
        </authorList>
    </citation>
    <scope>IDENTIFICATION</scope>
</reference>
<dbReference type="Pfam" id="PF03223">
    <property type="entry name" value="V-ATPase_C"/>
    <property type="match status" value="2"/>
</dbReference>
<dbReference type="Gene3D" id="1.20.1460.10">
    <property type="entry name" value="subunit c (vma5p) of the yeast v-atpase, domain 2"/>
    <property type="match status" value="1"/>
</dbReference>
<keyword evidence="4" id="KW-0007">Acetylation</keyword>
<comment type="subunit">
    <text evidence="7 8">V-ATPase is a heteromultimeric enzyme made up of two complexes: the ATP-hydrolytic V1 complex and the proton translocation V0 complex. The V1 complex consists of three catalytic AB heterodimers that form a heterohexamer, three peripheral stalks each consisting of EG heterodimers, one central rotor including subunits D and F, and the regulatory subunits C and H. The proton translocation complex V0 consists of the proton transport subunit a, a ring of proteolipid subunits c9c'', rotary subunit d, subunits e and f, and two accessory subunits.</text>
</comment>
<evidence type="ECO:0000256" key="6">
    <source>
        <dbReference type="ARBA" id="ARBA00046006"/>
    </source>
</evidence>
<comment type="function">
    <text evidence="6 8">Subunit of the V1 complex of vacuolar(H+)-ATPase (V-ATPase), a multisubunit enzyme composed of a peripheral complex (V1) that hydrolyzes ATP and a membrane integral complex (V0) that translocates protons. V-ATPase is responsible for acidifying and maintaining the pH of intracellular compartments and in some cell types, is targeted to the plasma membrane, where it is responsible for acidifying the extracellular environment. Subunit C is necessary for the assembly of the catalytic sector of the enzyme and is likely to have a specific function in its catalytic activity.</text>
</comment>
<evidence type="ECO:0000256" key="7">
    <source>
        <dbReference type="ARBA" id="ARBA00063666"/>
    </source>
</evidence>
<evidence type="ECO:0000256" key="5">
    <source>
        <dbReference type="ARBA" id="ARBA00023065"/>
    </source>
</evidence>
<dbReference type="PANTHER" id="PTHR10137:SF5">
    <property type="entry name" value="V-TYPE PROTON ATPASE SUBUNIT C 1"/>
    <property type="match status" value="1"/>
</dbReference>
<sequence>MTEFWLISAPGEKTCQQTWDKLMAATTRTNNLSTNHKFSIPDLKVGTLDVLVGLSDELAKLDSFVESVVKKVAQYMADVLEDSRDKVQENLLANGVDLVTYITRFQWDMAKYPIKQSLKNISEIISKQVTQIDNDLKARASAYNNLKGNLQNLERKNAGSLLTRSLADIVKKEDFVLDSEYLITMLVVVPKTNYPDWQKTYETLAEMVVPRSSNLLFEDSDSGLFSVTLFRKAIDDFKHKARENKFTVRDFQYNEEEMKADKEEMTRLSTDKKKQFGPLVRWLKVNFSEAFIAWIHIKALRVFVESVLRYSFNSLDSLLLQINPVVVNISAMLFSRRYGLPVNFQAMLLQPSKKTMKKLREVLNDLYKHLDSSAAAIIDVSAVTTLPSAELILWTIRKH</sequence>
<keyword evidence="10" id="KW-1185">Reference proteome</keyword>
<evidence type="ECO:0000256" key="2">
    <source>
        <dbReference type="ARBA" id="ARBA00022448"/>
    </source>
</evidence>
<dbReference type="FunFam" id="1.20.1460.10:FF:000004">
    <property type="entry name" value="V-type proton ATPase subunit C"/>
    <property type="match status" value="1"/>
</dbReference>
<keyword evidence="2 8" id="KW-0813">Transport</keyword>
<dbReference type="STRING" id="48701.ENSPMEP00000010311"/>
<evidence type="ECO:0000256" key="1">
    <source>
        <dbReference type="ARBA" id="ARBA00006138"/>
    </source>
</evidence>
<evidence type="ECO:0000313" key="10">
    <source>
        <dbReference type="Proteomes" id="UP000261480"/>
    </source>
</evidence>
<dbReference type="CDD" id="cd14785">
    <property type="entry name" value="V-ATPase_C"/>
    <property type="match status" value="1"/>
</dbReference>
<dbReference type="GO" id="GO:0046961">
    <property type="term" value="F:proton-transporting ATPase activity, rotational mechanism"/>
    <property type="evidence" value="ECO:0007669"/>
    <property type="project" value="InterPro"/>
</dbReference>
<dbReference type="Ensembl" id="ENSPMET00000030946.1">
    <property type="protein sequence ID" value="ENSPMEP00000010315.1"/>
    <property type="gene ID" value="ENSPMEG00000012246.1"/>
</dbReference>
<dbReference type="FunFam" id="3.30.70.1180:FF:000003">
    <property type="entry name" value="V-type proton ATPase subunit C"/>
    <property type="match status" value="1"/>
</dbReference>
<dbReference type="Ensembl" id="ENSPMET00000017125.1">
    <property type="protein sequence ID" value="ENSPMEP00000010311.1"/>
    <property type="gene ID" value="ENSPMEG00000012246.1"/>
</dbReference>
<keyword evidence="3 8" id="KW-0375">Hydrogen ion transport</keyword>
<accession>A0A3B3XMW2</accession>
<dbReference type="SUPFAM" id="SSF118203">
    <property type="entry name" value="Vacuolar ATP synthase subunit C"/>
    <property type="match status" value="2"/>
</dbReference>
<organism evidence="9 10">
    <name type="scientific">Poecilia mexicana</name>
    <dbReference type="NCBI Taxonomy" id="48701"/>
    <lineage>
        <taxon>Eukaryota</taxon>
        <taxon>Metazoa</taxon>
        <taxon>Chordata</taxon>
        <taxon>Craniata</taxon>
        <taxon>Vertebrata</taxon>
        <taxon>Euteleostomi</taxon>
        <taxon>Actinopterygii</taxon>
        <taxon>Neopterygii</taxon>
        <taxon>Teleostei</taxon>
        <taxon>Neoteleostei</taxon>
        <taxon>Acanthomorphata</taxon>
        <taxon>Ovalentaria</taxon>
        <taxon>Atherinomorphae</taxon>
        <taxon>Cyprinodontiformes</taxon>
        <taxon>Poeciliidae</taxon>
        <taxon>Poeciliinae</taxon>
        <taxon>Poecilia</taxon>
    </lineage>
</organism>
<comment type="similarity">
    <text evidence="1 8">Belongs to the V-ATPase C subunit family.</text>
</comment>
<keyword evidence="5 8" id="KW-0406">Ion transport</keyword>
<dbReference type="Gene3D" id="3.30.70.1180">
    <property type="entry name" value="Vacuolar atp synthase subunit c, domain 1"/>
    <property type="match status" value="1"/>
</dbReference>
<dbReference type="GO" id="GO:0000221">
    <property type="term" value="C:vacuolar proton-transporting V-type ATPase, V1 domain"/>
    <property type="evidence" value="ECO:0007669"/>
    <property type="project" value="TreeGrafter"/>
</dbReference>
<dbReference type="Gene3D" id="3.30.70.100">
    <property type="match status" value="1"/>
</dbReference>
<dbReference type="PANTHER" id="PTHR10137">
    <property type="entry name" value="V-TYPE PROTON ATPASE SUBUNIT C"/>
    <property type="match status" value="1"/>
</dbReference>
<dbReference type="InterPro" id="IPR036132">
    <property type="entry name" value="Vac_ATP_synth_c_sf"/>
</dbReference>
<evidence type="ECO:0000256" key="3">
    <source>
        <dbReference type="ARBA" id="ARBA00022781"/>
    </source>
</evidence>
<protein>
    <recommendedName>
        <fullName evidence="8">V-type proton ATPase subunit C</fullName>
    </recommendedName>
</protein>
<name>A0A3B3XMW2_9TELE</name>
<evidence type="ECO:0000313" key="9">
    <source>
        <dbReference type="Ensembl" id="ENSPMEP00000016369.1"/>
    </source>
</evidence>
<dbReference type="InterPro" id="IPR004907">
    <property type="entry name" value="ATPase_V1-cplx_csu"/>
</dbReference>
<dbReference type="FunFam" id="3.30.70.100:FF:000002">
    <property type="entry name" value="V-type proton ATPase subunit C"/>
    <property type="match status" value="1"/>
</dbReference>
<proteinExistence type="inferred from homology"/>
<evidence type="ECO:0000256" key="4">
    <source>
        <dbReference type="ARBA" id="ARBA00022990"/>
    </source>
</evidence>
<dbReference type="Ensembl" id="ENSPMET00000025016.1">
    <property type="protein sequence ID" value="ENSPMEP00000016369.1"/>
    <property type="gene ID" value="ENSPMEG00000019057.1"/>
</dbReference>